<keyword evidence="1" id="KW-0479">Metal-binding</keyword>
<feature type="compositionally biased region" description="Polar residues" evidence="2">
    <location>
        <begin position="89"/>
        <end position="105"/>
    </location>
</feature>
<dbReference type="GO" id="GO:0008270">
    <property type="term" value="F:zinc ion binding"/>
    <property type="evidence" value="ECO:0007669"/>
    <property type="project" value="UniProtKB-KW"/>
</dbReference>
<dbReference type="Gene3D" id="4.10.60.10">
    <property type="entry name" value="Zinc finger, CCHC-type"/>
    <property type="match status" value="1"/>
</dbReference>
<feature type="region of interest" description="Disordered" evidence="2">
    <location>
        <begin position="71"/>
        <end position="112"/>
    </location>
</feature>
<feature type="compositionally biased region" description="Polar residues" evidence="2">
    <location>
        <begin position="151"/>
        <end position="163"/>
    </location>
</feature>
<evidence type="ECO:0000313" key="4">
    <source>
        <dbReference type="Proteomes" id="UP000818029"/>
    </source>
</evidence>
<dbReference type="PaxDb" id="3635-A0A1U8NVY3"/>
<dbReference type="PROSITE" id="PS50158">
    <property type="entry name" value="ZF_CCHC"/>
    <property type="match status" value="1"/>
</dbReference>
<reference evidence="4" key="1">
    <citation type="journal article" date="2020" name="Nat. Genet.">
        <title>Genomic diversifications of five Gossypium allopolyploid species and their impact on cotton improvement.</title>
        <authorList>
            <person name="Chen Z.J."/>
            <person name="Sreedasyam A."/>
            <person name="Ando A."/>
            <person name="Song Q."/>
            <person name="De Santiago L.M."/>
            <person name="Hulse-Kemp A.M."/>
            <person name="Ding M."/>
            <person name="Ye W."/>
            <person name="Kirkbride R.C."/>
            <person name="Jenkins J."/>
            <person name="Plott C."/>
            <person name="Lovell J."/>
            <person name="Lin Y.M."/>
            <person name="Vaughn R."/>
            <person name="Liu B."/>
            <person name="Simpson S."/>
            <person name="Scheffler B.E."/>
            <person name="Wen L."/>
            <person name="Saski C.A."/>
            <person name="Grover C.E."/>
            <person name="Hu G."/>
            <person name="Conover J.L."/>
            <person name="Carlson J.W."/>
            <person name="Shu S."/>
            <person name="Boston L.B."/>
            <person name="Williams M."/>
            <person name="Peterson D.G."/>
            <person name="McGee K."/>
            <person name="Jones D.C."/>
            <person name="Wendel J.F."/>
            <person name="Stelly D.M."/>
            <person name="Grimwood J."/>
            <person name="Schmutz J."/>
        </authorList>
    </citation>
    <scope>NUCLEOTIDE SEQUENCE [LARGE SCALE GENOMIC DNA]</scope>
    <source>
        <strain evidence="4">cv. TM-1</strain>
    </source>
</reference>
<dbReference type="GeneID" id="107952265"/>
<evidence type="ECO:0000256" key="1">
    <source>
        <dbReference type="PROSITE-ProRule" id="PRU00047"/>
    </source>
</evidence>
<dbReference type="KEGG" id="ghi:107952265"/>
<feature type="domain" description="CCHC-type" evidence="3">
    <location>
        <begin position="131"/>
        <end position="146"/>
    </location>
</feature>
<keyword evidence="1" id="KW-0863">Zinc-finger</keyword>
<dbReference type="AlphaFoldDB" id="A0A1U8NVY3"/>
<dbReference type="RefSeq" id="XP_016743020.1">
    <property type="nucleotide sequence ID" value="XM_016887531.1"/>
</dbReference>
<gene>
    <name evidence="5" type="primary">LOC107952265</name>
</gene>
<accession>A0A1U8NVY3</accession>
<feature type="region of interest" description="Disordered" evidence="2">
    <location>
        <begin position="146"/>
        <end position="214"/>
    </location>
</feature>
<sequence length="240" mass="26939">MVGHPRIGCVERESDLGVFPRGISQELYQSKVYKSKEERVPRVETGILELKEFIVLVERACKVEELANENRKNDLKSRDSRKSKNRSKQYSVSKAYTTSIPSVGNTRPDRSGCPQYGRCHFGECRRSDKTCFKCCSPDHFVKDCPKRTERGNFQGTRLDSTANKGRPQRNPGSGTRSKGEPRESAMRPGGRAPARTYAIRAREEASSPNVEPDELNGMPAVISSMSAQKCNYRGYLLLGK</sequence>
<keyword evidence="1" id="KW-0862">Zinc</keyword>
<feature type="compositionally biased region" description="Basic and acidic residues" evidence="2">
    <location>
        <begin position="71"/>
        <end position="82"/>
    </location>
</feature>
<dbReference type="PANTHER" id="PTHR34482:SF36">
    <property type="entry name" value="RETROTRANSPOSON GAG DOMAIN-CONTAINING PROTEIN"/>
    <property type="match status" value="1"/>
</dbReference>
<name>A0A1U8NVY3_GOSHI</name>
<organism evidence="4 5">
    <name type="scientific">Gossypium hirsutum</name>
    <name type="common">Upland cotton</name>
    <name type="synonym">Gossypium mexicanum</name>
    <dbReference type="NCBI Taxonomy" id="3635"/>
    <lineage>
        <taxon>Eukaryota</taxon>
        <taxon>Viridiplantae</taxon>
        <taxon>Streptophyta</taxon>
        <taxon>Embryophyta</taxon>
        <taxon>Tracheophyta</taxon>
        <taxon>Spermatophyta</taxon>
        <taxon>Magnoliopsida</taxon>
        <taxon>eudicotyledons</taxon>
        <taxon>Gunneridae</taxon>
        <taxon>Pentapetalae</taxon>
        <taxon>rosids</taxon>
        <taxon>malvids</taxon>
        <taxon>Malvales</taxon>
        <taxon>Malvaceae</taxon>
        <taxon>Malvoideae</taxon>
        <taxon>Gossypium</taxon>
    </lineage>
</organism>
<evidence type="ECO:0000259" key="3">
    <source>
        <dbReference type="PROSITE" id="PS50158"/>
    </source>
</evidence>
<protein>
    <recommendedName>
        <fullName evidence="3">CCHC-type domain-containing protein</fullName>
    </recommendedName>
</protein>
<keyword evidence="4" id="KW-1185">Reference proteome</keyword>
<proteinExistence type="predicted"/>
<dbReference type="Proteomes" id="UP000818029">
    <property type="component" value="Chromosome A02"/>
</dbReference>
<evidence type="ECO:0000256" key="2">
    <source>
        <dbReference type="SAM" id="MobiDB-lite"/>
    </source>
</evidence>
<dbReference type="GO" id="GO:0003676">
    <property type="term" value="F:nucleic acid binding"/>
    <property type="evidence" value="ECO:0007669"/>
    <property type="project" value="InterPro"/>
</dbReference>
<dbReference type="PANTHER" id="PTHR34482">
    <property type="entry name" value="DNA DAMAGE-INDUCIBLE PROTEIN 1-LIKE"/>
    <property type="match status" value="1"/>
</dbReference>
<reference evidence="5" key="2">
    <citation type="submission" date="2025-08" db="UniProtKB">
        <authorList>
            <consortium name="RefSeq"/>
        </authorList>
    </citation>
    <scope>IDENTIFICATION</scope>
</reference>
<evidence type="ECO:0000313" key="5">
    <source>
        <dbReference type="RefSeq" id="XP_016743020.1"/>
    </source>
</evidence>
<dbReference type="InterPro" id="IPR001878">
    <property type="entry name" value="Znf_CCHC"/>
</dbReference>